<reference evidence="3" key="2">
    <citation type="submission" date="2023-06" db="EMBL/GenBank/DDBJ databases">
        <authorList>
            <consortium name="Lawrence Berkeley National Laboratory"/>
            <person name="Haridas S."/>
            <person name="Hensen N."/>
            <person name="Bonometti L."/>
            <person name="Westerberg I."/>
            <person name="Brannstrom I.O."/>
            <person name="Guillou S."/>
            <person name="Cros-Aarteil S."/>
            <person name="Calhoun S."/>
            <person name="Kuo A."/>
            <person name="Mondo S."/>
            <person name="Pangilinan J."/>
            <person name="Riley R."/>
            <person name="Labutti K."/>
            <person name="Andreopoulos B."/>
            <person name="Lipzen A."/>
            <person name="Chen C."/>
            <person name="Yanf M."/>
            <person name="Daum C."/>
            <person name="Ng V."/>
            <person name="Clum A."/>
            <person name="Steindorff A."/>
            <person name="Ohm R."/>
            <person name="Martin F."/>
            <person name="Silar P."/>
            <person name="Natvig D."/>
            <person name="Lalanne C."/>
            <person name="Gautier V."/>
            <person name="Ament-Velasquez S.L."/>
            <person name="Kruys A."/>
            <person name="Hutchinson M.I."/>
            <person name="Powell A.J."/>
            <person name="Barry K."/>
            <person name="Miller A.N."/>
            <person name="Grigoriev I.V."/>
            <person name="Debuchy R."/>
            <person name="Gladieux P."/>
            <person name="Thoren M.H."/>
            <person name="Johannesson H."/>
        </authorList>
    </citation>
    <scope>NUCLEOTIDE SEQUENCE</scope>
    <source>
        <strain evidence="3">CBS 958.72</strain>
    </source>
</reference>
<proteinExistence type="predicted"/>
<dbReference type="InterPro" id="IPR015943">
    <property type="entry name" value="WD40/YVTN_repeat-like_dom_sf"/>
</dbReference>
<dbReference type="PANTHER" id="PTHR12874">
    <property type="entry name" value="F-BOX ONLY PROTEIN 48-RELATED"/>
    <property type="match status" value="1"/>
</dbReference>
<dbReference type="GO" id="GO:0019005">
    <property type="term" value="C:SCF ubiquitin ligase complex"/>
    <property type="evidence" value="ECO:0007669"/>
    <property type="project" value="TreeGrafter"/>
</dbReference>
<dbReference type="InterPro" id="IPR001810">
    <property type="entry name" value="F-box_dom"/>
</dbReference>
<organism evidence="3 4">
    <name type="scientific">Lasiosphaeria ovina</name>
    <dbReference type="NCBI Taxonomy" id="92902"/>
    <lineage>
        <taxon>Eukaryota</taxon>
        <taxon>Fungi</taxon>
        <taxon>Dikarya</taxon>
        <taxon>Ascomycota</taxon>
        <taxon>Pezizomycotina</taxon>
        <taxon>Sordariomycetes</taxon>
        <taxon>Sordariomycetidae</taxon>
        <taxon>Sordariales</taxon>
        <taxon>Lasiosphaeriaceae</taxon>
        <taxon>Lasiosphaeria</taxon>
    </lineage>
</organism>
<feature type="non-terminal residue" evidence="3">
    <location>
        <position position="704"/>
    </location>
</feature>
<gene>
    <name evidence="3" type="ORF">B0T24DRAFT_558872</name>
</gene>
<dbReference type="Pfam" id="PF12937">
    <property type="entry name" value="F-box-like"/>
    <property type="match status" value="1"/>
</dbReference>
<evidence type="ECO:0000313" key="4">
    <source>
        <dbReference type="Proteomes" id="UP001287356"/>
    </source>
</evidence>
<feature type="region of interest" description="Disordered" evidence="1">
    <location>
        <begin position="629"/>
        <end position="666"/>
    </location>
</feature>
<feature type="domain" description="F-box" evidence="2">
    <location>
        <begin position="76"/>
        <end position="122"/>
    </location>
</feature>
<reference evidence="3" key="1">
    <citation type="journal article" date="2023" name="Mol. Phylogenet. Evol.">
        <title>Genome-scale phylogeny and comparative genomics of the fungal order Sordariales.</title>
        <authorList>
            <person name="Hensen N."/>
            <person name="Bonometti L."/>
            <person name="Westerberg I."/>
            <person name="Brannstrom I.O."/>
            <person name="Guillou S."/>
            <person name="Cros-Aarteil S."/>
            <person name="Calhoun S."/>
            <person name="Haridas S."/>
            <person name="Kuo A."/>
            <person name="Mondo S."/>
            <person name="Pangilinan J."/>
            <person name="Riley R."/>
            <person name="LaButti K."/>
            <person name="Andreopoulos B."/>
            <person name="Lipzen A."/>
            <person name="Chen C."/>
            <person name="Yan M."/>
            <person name="Daum C."/>
            <person name="Ng V."/>
            <person name="Clum A."/>
            <person name="Steindorff A."/>
            <person name="Ohm R.A."/>
            <person name="Martin F."/>
            <person name="Silar P."/>
            <person name="Natvig D.O."/>
            <person name="Lalanne C."/>
            <person name="Gautier V."/>
            <person name="Ament-Velasquez S.L."/>
            <person name="Kruys A."/>
            <person name="Hutchinson M.I."/>
            <person name="Powell A.J."/>
            <person name="Barry K."/>
            <person name="Miller A.N."/>
            <person name="Grigoriev I.V."/>
            <person name="Debuchy R."/>
            <person name="Gladieux P."/>
            <person name="Hiltunen Thoren M."/>
            <person name="Johannesson H."/>
        </authorList>
    </citation>
    <scope>NUCLEOTIDE SEQUENCE</scope>
    <source>
        <strain evidence="3">CBS 958.72</strain>
    </source>
</reference>
<dbReference type="InterPro" id="IPR036047">
    <property type="entry name" value="F-box-like_dom_sf"/>
</dbReference>
<dbReference type="SUPFAM" id="SSF81383">
    <property type="entry name" value="F-box domain"/>
    <property type="match status" value="1"/>
</dbReference>
<dbReference type="AlphaFoldDB" id="A0AAE0N2P9"/>
<dbReference type="Proteomes" id="UP001287356">
    <property type="component" value="Unassembled WGS sequence"/>
</dbReference>
<dbReference type="Pfam" id="PF25499">
    <property type="entry name" value="Beta-prop_pof12"/>
    <property type="match status" value="1"/>
</dbReference>
<evidence type="ECO:0000259" key="2">
    <source>
        <dbReference type="PROSITE" id="PS50181"/>
    </source>
</evidence>
<dbReference type="InterPro" id="IPR036322">
    <property type="entry name" value="WD40_repeat_dom_sf"/>
</dbReference>
<evidence type="ECO:0000313" key="3">
    <source>
        <dbReference type="EMBL" id="KAK3367244.1"/>
    </source>
</evidence>
<dbReference type="SMART" id="SM00256">
    <property type="entry name" value="FBOX"/>
    <property type="match status" value="1"/>
</dbReference>
<dbReference type="EMBL" id="JAULSN010000007">
    <property type="protein sequence ID" value="KAK3367244.1"/>
    <property type="molecule type" value="Genomic_DNA"/>
</dbReference>
<sequence>MATPGPTASALAPAKRSRLHIDYDDDDDNESDSDRSFSSSPMPPPPSKRQRVASPPPPPAVTFPVAGRVLPGRSGPDILSPLSDELLLRILSFLPLQHLLAVAPVSRRFYRLAADSQLWKALYYARFVLPRAMRIPGFRDGSTAGAGHKLHYSGRRTLWADGRRGGLVRDEREEGRARTALMEALGAAGREEGDDDKAGEGGREEVEEGEPLPLEQKPQGVNWKRQYKIRYNWSRGRCAVEELRIGGAGGGEMDTGNEPDAKQGGGKKVLAKVVEGIAITADRTGALRAWDLKSRQLIAQVSLDEEGHVDGDAAEPSCISLDDARFDRGILDVAVGFLDGGFGIWRLRTGEKRFVRRYRHQKSSNGGLTAMAFSYPYLLTATESVLISLYTFDVPSETGDNQDAQEEDNNTKEEVFGQETESQSSAHLTVGAGSVSAPYLLTSLKSHSSRPPLALSIRKMAATTIASIAYTFSTRRGWSIGIQDLHIRPASTHGIKAAPEITTTRIAYTTPIDASGPSQTPISPPATPRRQNAAGLFEPGSPAVLDDPGHPEPGPTTLCYTHPYLLATLPDNTLVLHMCTSNASSLSISRGIRLWGHTSGISDAEITARGKAVSVSSRGEEMRVWELEGKSTGIGSRSVEIRPGQSSPAGHSNGLGGGGGDNSASALRDWDERRNWVGFDDEMVIVLKETAKEGRESLMVYDFT</sequence>
<dbReference type="SUPFAM" id="SSF50978">
    <property type="entry name" value="WD40 repeat-like"/>
    <property type="match status" value="1"/>
</dbReference>
<dbReference type="GO" id="GO:0031146">
    <property type="term" value="P:SCF-dependent proteasomal ubiquitin-dependent protein catabolic process"/>
    <property type="evidence" value="ECO:0007669"/>
    <property type="project" value="TreeGrafter"/>
</dbReference>
<dbReference type="PROSITE" id="PS50181">
    <property type="entry name" value="FBOX"/>
    <property type="match status" value="1"/>
</dbReference>
<dbReference type="GO" id="GO:0005737">
    <property type="term" value="C:cytoplasm"/>
    <property type="evidence" value="ECO:0007669"/>
    <property type="project" value="TreeGrafter"/>
</dbReference>
<dbReference type="Gene3D" id="2.130.10.10">
    <property type="entry name" value="YVTN repeat-like/Quinoprotein amine dehydrogenase"/>
    <property type="match status" value="1"/>
</dbReference>
<feature type="region of interest" description="Disordered" evidence="1">
    <location>
        <begin position="186"/>
        <end position="216"/>
    </location>
</feature>
<dbReference type="PANTHER" id="PTHR12874:SF9">
    <property type="entry name" value="F-BOX ONLY PROTEIN 48"/>
    <property type="match status" value="1"/>
</dbReference>
<comment type="caution">
    <text evidence="3">The sequence shown here is derived from an EMBL/GenBank/DDBJ whole genome shotgun (WGS) entry which is preliminary data.</text>
</comment>
<accession>A0AAE0N2P9</accession>
<evidence type="ECO:0000256" key="1">
    <source>
        <dbReference type="SAM" id="MobiDB-lite"/>
    </source>
</evidence>
<protein>
    <recommendedName>
        <fullName evidence="2">F-box domain-containing protein</fullName>
    </recommendedName>
</protein>
<name>A0AAE0N2P9_9PEZI</name>
<dbReference type="Gene3D" id="1.20.1280.50">
    <property type="match status" value="1"/>
</dbReference>
<keyword evidence="4" id="KW-1185">Reference proteome</keyword>
<feature type="region of interest" description="Disordered" evidence="1">
    <location>
        <begin position="1"/>
        <end position="60"/>
    </location>
</feature>